<keyword evidence="1" id="KW-1133">Transmembrane helix</keyword>
<organism evidence="2 3">
    <name type="scientific">Myroides albus</name>
    <dbReference type="NCBI Taxonomy" id="2562892"/>
    <lineage>
        <taxon>Bacteria</taxon>
        <taxon>Pseudomonadati</taxon>
        <taxon>Bacteroidota</taxon>
        <taxon>Flavobacteriia</taxon>
        <taxon>Flavobacteriales</taxon>
        <taxon>Flavobacteriaceae</taxon>
        <taxon>Myroides</taxon>
    </lineage>
</organism>
<dbReference type="OrthoDB" id="366465at2"/>
<evidence type="ECO:0000313" key="3">
    <source>
        <dbReference type="Proteomes" id="UP000438760"/>
    </source>
</evidence>
<comment type="caution">
    <text evidence="2">The sequence shown here is derived from an EMBL/GenBank/DDBJ whole genome shotgun (WGS) entry which is preliminary data.</text>
</comment>
<accession>A0A6I3LKQ1</accession>
<dbReference type="AlphaFoldDB" id="A0A6I3LKQ1"/>
<sequence>MVDIETYIRNSFSLEMKTKFSIDENEKFSEFDINSWIFIPNSLDINSSTYSKNQFYSDVKSKVRFITPIYRLEEIVNKGAIPYNNLRAAMLALCQTLDIEKKEGNLYEYEFQLKMFMAIFRSAIRDFISEVKQANDLNLMKEKVQLFIDSIEEIRTKFRQLRDIISYRQEEEQVYNYFNFSDEFLSYAILQHSFLLLNYLEASFKNQFSDLIIYLKDLILTEKEYMAKNGYVDLIQGDKENNQKVIYRHLMLNKYIESDLILNSTKKRDGDGVLVQQIYYSLAAGTSMIFATIVAFSFQQKYGNFTMPLFVALVISYILKDRIKELMRFYFAGKLGGKYFDHKTAISIKDEKVGWIKEAVDFITDDKVPEEVLNIRSRSALLEVENKIHNEKIILYRKKVRLDNINAMKEETYSFEGINDIVNFNITRIAQRMDNPHITGYTLSELSSKGQVEMVLADKVYYLNVIVQFKNLDQVAYRRFRMLVQRTGIQKIEELPIEVD</sequence>
<proteinExistence type="predicted"/>
<keyword evidence="3" id="KW-1185">Reference proteome</keyword>
<keyword evidence="1" id="KW-0472">Membrane</keyword>
<name>A0A6I3LKQ1_9FLAO</name>
<feature type="transmembrane region" description="Helical" evidence="1">
    <location>
        <begin position="302"/>
        <end position="319"/>
    </location>
</feature>
<dbReference type="EMBL" id="WMJX01000019">
    <property type="protein sequence ID" value="MTG98394.1"/>
    <property type="molecule type" value="Genomic_DNA"/>
</dbReference>
<dbReference type="Proteomes" id="UP000438760">
    <property type="component" value="Unassembled WGS sequence"/>
</dbReference>
<evidence type="ECO:0000313" key="2">
    <source>
        <dbReference type="EMBL" id="MTG98394.1"/>
    </source>
</evidence>
<reference evidence="2 3" key="1">
    <citation type="submission" date="2019-11" db="EMBL/GenBank/DDBJ databases">
        <title>Genome of Strain BIT-d1.</title>
        <authorList>
            <person name="Yang Y."/>
        </authorList>
    </citation>
    <scope>NUCLEOTIDE SEQUENCE [LARGE SCALE GENOMIC DNA]</scope>
    <source>
        <strain evidence="2 3">BIT-d1</strain>
    </source>
</reference>
<protein>
    <submittedName>
        <fullName evidence="2">Uncharacterized protein</fullName>
    </submittedName>
</protein>
<feature type="transmembrane region" description="Helical" evidence="1">
    <location>
        <begin position="278"/>
        <end position="296"/>
    </location>
</feature>
<gene>
    <name evidence="2" type="ORF">GJV76_09715</name>
</gene>
<keyword evidence="1" id="KW-0812">Transmembrane</keyword>
<dbReference type="RefSeq" id="WP_155092421.1">
    <property type="nucleotide sequence ID" value="NZ_CP102754.1"/>
</dbReference>
<evidence type="ECO:0000256" key="1">
    <source>
        <dbReference type="SAM" id="Phobius"/>
    </source>
</evidence>